<dbReference type="Pfam" id="PF00830">
    <property type="entry name" value="Ribosomal_L28"/>
    <property type="match status" value="1"/>
</dbReference>
<dbReference type="InterPro" id="IPR034704">
    <property type="entry name" value="Ribosomal_bL28/bL31-like_sf"/>
</dbReference>
<evidence type="ECO:0000256" key="1">
    <source>
        <dbReference type="ARBA" id="ARBA00008760"/>
    </source>
</evidence>
<dbReference type="GO" id="GO:0005762">
    <property type="term" value="C:mitochondrial large ribosomal subunit"/>
    <property type="evidence" value="ECO:0007669"/>
    <property type="project" value="TreeGrafter"/>
</dbReference>
<comment type="similarity">
    <text evidence="1">Belongs to the bacterial ribosomal protein bL28 family.</text>
</comment>
<evidence type="ECO:0000313" key="8">
    <source>
        <dbReference type="Proteomes" id="UP001174694"/>
    </source>
</evidence>
<dbReference type="GO" id="GO:0003735">
    <property type="term" value="F:structural constituent of ribosome"/>
    <property type="evidence" value="ECO:0007669"/>
    <property type="project" value="InterPro"/>
</dbReference>
<keyword evidence="8" id="KW-1185">Reference proteome</keyword>
<dbReference type="HAMAP" id="MF_00373">
    <property type="entry name" value="Ribosomal_bL28"/>
    <property type="match status" value="1"/>
</dbReference>
<sequence>MPPSIPRTAAVRCGNALANTTTLLSSPQCHAASRLLSTTSSLLRTGYPAQGRPVQPQAGPAPIPKPAQKTPWIPEYPFGPRRVYKQSNSGLYGAARLRFGNRVSERNEIKTRRKWRPNVHRKRLWSASLGCFVQTRVTTRVLRTLDKAGGLDEYLLGGKAARLRELGPWGWKLRWRVMQTEAVRERFRREREAMGLPPAGEADAAGAGLAELAALGLTEKGLMEETQKMLDQEIEFAIGEDALPEEDGFMREEPRPRV</sequence>
<dbReference type="EMBL" id="JANBVO010000019">
    <property type="protein sequence ID" value="KAJ9143356.1"/>
    <property type="molecule type" value="Genomic_DNA"/>
</dbReference>
<keyword evidence="3" id="KW-0687">Ribonucleoprotein</keyword>
<evidence type="ECO:0000313" key="7">
    <source>
        <dbReference type="EMBL" id="KAJ9143356.1"/>
    </source>
</evidence>
<proteinExistence type="inferred from homology"/>
<evidence type="ECO:0000256" key="4">
    <source>
        <dbReference type="ARBA" id="ARBA00035269"/>
    </source>
</evidence>
<dbReference type="AlphaFoldDB" id="A0AA38RYI7"/>
<organism evidence="7 8">
    <name type="scientific">Pleurostoma richardsiae</name>
    <dbReference type="NCBI Taxonomy" id="41990"/>
    <lineage>
        <taxon>Eukaryota</taxon>
        <taxon>Fungi</taxon>
        <taxon>Dikarya</taxon>
        <taxon>Ascomycota</taxon>
        <taxon>Pezizomycotina</taxon>
        <taxon>Sordariomycetes</taxon>
        <taxon>Sordariomycetidae</taxon>
        <taxon>Calosphaeriales</taxon>
        <taxon>Pleurostomataceae</taxon>
        <taxon>Pleurostoma</taxon>
    </lineage>
</organism>
<dbReference type="InterPro" id="IPR037147">
    <property type="entry name" value="Ribosomal_bL28_sf"/>
</dbReference>
<feature type="region of interest" description="Disordered" evidence="6">
    <location>
        <begin position="44"/>
        <end position="72"/>
    </location>
</feature>
<dbReference type="FunFam" id="2.30.170.40:FF:000003">
    <property type="entry name" value="54S ribosomal protein L24"/>
    <property type="match status" value="1"/>
</dbReference>
<evidence type="ECO:0000256" key="2">
    <source>
        <dbReference type="ARBA" id="ARBA00022980"/>
    </source>
</evidence>
<dbReference type="SUPFAM" id="SSF143800">
    <property type="entry name" value="L28p-like"/>
    <property type="match status" value="1"/>
</dbReference>
<dbReference type="Gene3D" id="2.30.170.40">
    <property type="entry name" value="Ribosomal protein L28/L24"/>
    <property type="match status" value="1"/>
</dbReference>
<protein>
    <recommendedName>
        <fullName evidence="4">Large ribosomal subunit protein bL28m</fullName>
    </recommendedName>
</protein>
<evidence type="ECO:0000256" key="3">
    <source>
        <dbReference type="ARBA" id="ARBA00023274"/>
    </source>
</evidence>
<comment type="function">
    <text evidence="5">Component of the mitochondrial ribosome (mitoribosome), a dedicated translation machinery responsible for the synthesis of mitochondrial genome-encoded proteins, including at least some of the essential transmembrane subunits of the mitochondrial respiratory chain. The mitoribosomes are attached to the mitochondrial inner membrane and translation products are cotranslationally integrated into the membrane.</text>
</comment>
<dbReference type="InterPro" id="IPR026569">
    <property type="entry name" value="Ribosomal_bL28"/>
</dbReference>
<evidence type="ECO:0000256" key="6">
    <source>
        <dbReference type="SAM" id="MobiDB-lite"/>
    </source>
</evidence>
<dbReference type="PANTHER" id="PTHR13528:SF2">
    <property type="entry name" value="LARGE RIBOSOMAL SUBUNIT PROTEIN BL28M"/>
    <property type="match status" value="1"/>
</dbReference>
<dbReference type="Proteomes" id="UP001174694">
    <property type="component" value="Unassembled WGS sequence"/>
</dbReference>
<accession>A0AA38RYI7</accession>
<evidence type="ECO:0000256" key="5">
    <source>
        <dbReference type="ARBA" id="ARBA00037226"/>
    </source>
</evidence>
<comment type="caution">
    <text evidence="7">The sequence shown here is derived from an EMBL/GenBank/DDBJ whole genome shotgun (WGS) entry which is preliminary data.</text>
</comment>
<keyword evidence="2 7" id="KW-0689">Ribosomal protein</keyword>
<gene>
    <name evidence="7" type="ORF">NKR23_g6673</name>
</gene>
<dbReference type="PANTHER" id="PTHR13528">
    <property type="entry name" value="39S RIBOSOMAL PROTEIN L28, MITOCHONDRIAL"/>
    <property type="match status" value="1"/>
</dbReference>
<reference evidence="7" key="1">
    <citation type="submission" date="2022-07" db="EMBL/GenBank/DDBJ databases">
        <title>Fungi with potential for degradation of polypropylene.</title>
        <authorList>
            <person name="Gostincar C."/>
        </authorList>
    </citation>
    <scope>NUCLEOTIDE SEQUENCE</scope>
    <source>
        <strain evidence="7">EXF-13308</strain>
    </source>
</reference>
<name>A0AA38RYI7_9PEZI</name>